<keyword evidence="1" id="KW-0812">Transmembrane</keyword>
<accession>A0A841KRD1</accession>
<evidence type="ECO:0000313" key="3">
    <source>
        <dbReference type="Proteomes" id="UP000579281"/>
    </source>
</evidence>
<proteinExistence type="predicted"/>
<evidence type="ECO:0000313" key="2">
    <source>
        <dbReference type="EMBL" id="MBB6215977.1"/>
    </source>
</evidence>
<feature type="transmembrane region" description="Helical" evidence="1">
    <location>
        <begin position="7"/>
        <end position="29"/>
    </location>
</feature>
<protein>
    <submittedName>
        <fullName evidence="2">Uncharacterized protein</fullName>
    </submittedName>
</protein>
<keyword evidence="1" id="KW-0472">Membrane</keyword>
<dbReference type="EMBL" id="JACHEN010000011">
    <property type="protein sequence ID" value="MBB6215977.1"/>
    <property type="molecule type" value="Genomic_DNA"/>
</dbReference>
<keyword evidence="3" id="KW-1185">Reference proteome</keyword>
<reference evidence="2 3" key="1">
    <citation type="submission" date="2020-08" db="EMBL/GenBank/DDBJ databases">
        <title>Genomic Encyclopedia of Type Strains, Phase IV (KMG-IV): sequencing the most valuable type-strain genomes for metagenomic binning, comparative biology and taxonomic classification.</title>
        <authorList>
            <person name="Goeker M."/>
        </authorList>
    </citation>
    <scope>NUCLEOTIDE SEQUENCE [LARGE SCALE GENOMIC DNA]</scope>
    <source>
        <strain evidence="2 3">DSM 103526</strain>
    </source>
</reference>
<dbReference type="AlphaFoldDB" id="A0A841KRD1"/>
<keyword evidence="1" id="KW-1133">Transmembrane helix</keyword>
<name>A0A841KRD1_9FIRM</name>
<gene>
    <name evidence="2" type="ORF">HNQ80_002068</name>
</gene>
<organism evidence="2 3">
    <name type="scientific">Anaerosolibacter carboniphilus</name>
    <dbReference type="NCBI Taxonomy" id="1417629"/>
    <lineage>
        <taxon>Bacteria</taxon>
        <taxon>Bacillati</taxon>
        <taxon>Bacillota</taxon>
        <taxon>Clostridia</taxon>
        <taxon>Peptostreptococcales</taxon>
        <taxon>Thermotaleaceae</taxon>
        <taxon>Anaerosolibacter</taxon>
    </lineage>
</organism>
<feature type="transmembrane region" description="Helical" evidence="1">
    <location>
        <begin position="35"/>
        <end position="57"/>
    </location>
</feature>
<sequence>MKYVTYIIIGFLTFWIVEFLSINVGQSLGAGTYEIGIVVSAISILCSLVVVCTLIIVDTIKSHTHIK</sequence>
<dbReference type="Proteomes" id="UP000579281">
    <property type="component" value="Unassembled WGS sequence"/>
</dbReference>
<evidence type="ECO:0000256" key="1">
    <source>
        <dbReference type="SAM" id="Phobius"/>
    </source>
</evidence>
<comment type="caution">
    <text evidence="2">The sequence shown here is derived from an EMBL/GenBank/DDBJ whole genome shotgun (WGS) entry which is preliminary data.</text>
</comment>